<feature type="domain" description="F420-non-reducing hydrogenase iron-sulfur subunit D" evidence="5">
    <location>
        <begin position="1"/>
        <end position="42"/>
    </location>
</feature>
<keyword evidence="2" id="KW-0560">Oxidoreductase</keyword>
<sequence length="57" mass="6519">MKNLLEHMGVEPERLHFSWISSAESTKFVDVATKVTESVKSLENKEKKFVKTKPKVA</sequence>
<dbReference type="GO" id="GO:0016491">
    <property type="term" value="F:oxidoreductase activity"/>
    <property type="evidence" value="ECO:0007669"/>
    <property type="project" value="UniProtKB-KW"/>
</dbReference>
<dbReference type="Proteomes" id="UP000525298">
    <property type="component" value="Unassembled WGS sequence"/>
</dbReference>
<keyword evidence="1" id="KW-0479">Metal-binding</keyword>
<dbReference type="GO" id="GO:0046872">
    <property type="term" value="F:metal ion binding"/>
    <property type="evidence" value="ECO:0007669"/>
    <property type="project" value="UniProtKB-KW"/>
</dbReference>
<dbReference type="Pfam" id="PF02662">
    <property type="entry name" value="FlpD"/>
    <property type="match status" value="1"/>
</dbReference>
<evidence type="ECO:0000256" key="2">
    <source>
        <dbReference type="ARBA" id="ARBA00023002"/>
    </source>
</evidence>
<evidence type="ECO:0000259" key="5">
    <source>
        <dbReference type="Pfam" id="PF02662"/>
    </source>
</evidence>
<organism evidence="6 7">
    <name type="scientific">Desulfosalsimonas propionicica</name>
    <dbReference type="NCBI Taxonomy" id="332175"/>
    <lineage>
        <taxon>Bacteria</taxon>
        <taxon>Pseudomonadati</taxon>
        <taxon>Thermodesulfobacteriota</taxon>
        <taxon>Desulfobacteria</taxon>
        <taxon>Desulfobacterales</taxon>
        <taxon>Desulfosalsimonadaceae</taxon>
        <taxon>Desulfosalsimonas</taxon>
    </lineage>
</organism>
<reference evidence="6 7" key="1">
    <citation type="submission" date="2020-07" db="EMBL/GenBank/DDBJ databases">
        <title>Genomic Encyclopedia of Type Strains, Phase IV (KMG-IV): sequencing the most valuable type-strain genomes for metagenomic binning, comparative biology and taxonomic classification.</title>
        <authorList>
            <person name="Goeker M."/>
        </authorList>
    </citation>
    <scope>NUCLEOTIDE SEQUENCE [LARGE SCALE GENOMIC DNA]</scope>
    <source>
        <strain evidence="6 7">DSM 17721</strain>
    </source>
</reference>
<evidence type="ECO:0000256" key="1">
    <source>
        <dbReference type="ARBA" id="ARBA00022723"/>
    </source>
</evidence>
<evidence type="ECO:0000313" key="6">
    <source>
        <dbReference type="EMBL" id="MBA2881406.1"/>
    </source>
</evidence>
<protein>
    <submittedName>
        <fullName evidence="6">Coenzyme F420-reducing hydrogenase delta subunit</fullName>
    </submittedName>
</protein>
<dbReference type="AlphaFoldDB" id="A0A7W0HKT5"/>
<dbReference type="EMBL" id="JACDUS010000004">
    <property type="protein sequence ID" value="MBA2881406.1"/>
    <property type="molecule type" value="Genomic_DNA"/>
</dbReference>
<evidence type="ECO:0000256" key="4">
    <source>
        <dbReference type="ARBA" id="ARBA00023014"/>
    </source>
</evidence>
<proteinExistence type="predicted"/>
<keyword evidence="7" id="KW-1185">Reference proteome</keyword>
<dbReference type="GO" id="GO:0051536">
    <property type="term" value="F:iron-sulfur cluster binding"/>
    <property type="evidence" value="ECO:0007669"/>
    <property type="project" value="UniProtKB-KW"/>
</dbReference>
<evidence type="ECO:0000256" key="3">
    <source>
        <dbReference type="ARBA" id="ARBA00023004"/>
    </source>
</evidence>
<accession>A0A7W0HKT5</accession>
<dbReference type="InterPro" id="IPR003813">
    <property type="entry name" value="MvhD/FlpD"/>
</dbReference>
<keyword evidence="3" id="KW-0408">Iron</keyword>
<name>A0A7W0HKT5_9BACT</name>
<gene>
    <name evidence="6" type="ORF">HNR65_001733</name>
</gene>
<comment type="caution">
    <text evidence="6">The sequence shown here is derived from an EMBL/GenBank/DDBJ whole genome shotgun (WGS) entry which is preliminary data.</text>
</comment>
<evidence type="ECO:0000313" key="7">
    <source>
        <dbReference type="Proteomes" id="UP000525298"/>
    </source>
</evidence>
<keyword evidence="4" id="KW-0411">Iron-sulfur</keyword>